<accession>A0A1L6FG69</accession>
<organism evidence="2 3">
    <name type="scientific">Thauera chlorobenzoica</name>
    <dbReference type="NCBI Taxonomy" id="96773"/>
    <lineage>
        <taxon>Bacteria</taxon>
        <taxon>Pseudomonadati</taxon>
        <taxon>Pseudomonadota</taxon>
        <taxon>Betaproteobacteria</taxon>
        <taxon>Rhodocyclales</taxon>
        <taxon>Zoogloeaceae</taxon>
        <taxon>Thauera</taxon>
    </lineage>
</organism>
<name>A0A1L6FG69_9RHOO</name>
<dbReference type="AlphaFoldDB" id="A0A1L6FG69"/>
<proteinExistence type="predicted"/>
<reference evidence="2 3" key="1">
    <citation type="submission" date="2016-12" db="EMBL/GenBank/DDBJ databases">
        <title>Complete genome sequence of Thauera chlorobenzoica, a Betaproteobacterium degrading haloaromatics anaerobically to CO2 and halides.</title>
        <authorList>
            <person name="Goris T."/>
            <person name="Mergelsberg M."/>
            <person name="Boll M."/>
        </authorList>
    </citation>
    <scope>NUCLEOTIDE SEQUENCE [LARGE SCALE GENOMIC DNA]</scope>
    <source>
        <strain evidence="2 3">3CB1</strain>
    </source>
</reference>
<dbReference type="InterPro" id="IPR054353">
    <property type="entry name" value="IstA-like_C"/>
</dbReference>
<evidence type="ECO:0000313" key="2">
    <source>
        <dbReference type="EMBL" id="APR05877.1"/>
    </source>
</evidence>
<dbReference type="Proteomes" id="UP000185739">
    <property type="component" value="Chromosome"/>
</dbReference>
<keyword evidence="3" id="KW-1185">Reference proteome</keyword>
<gene>
    <name evidence="2" type="ORF">Tchl_3064</name>
</gene>
<feature type="domain" description="Transposase for insertion sequence element IS21-like C-terminal" evidence="1">
    <location>
        <begin position="27"/>
        <end position="95"/>
    </location>
</feature>
<evidence type="ECO:0000313" key="3">
    <source>
        <dbReference type="Proteomes" id="UP000185739"/>
    </source>
</evidence>
<dbReference type="STRING" id="96773.Tchl_3064"/>
<sequence>MRHPQYALTVAEMLEHEQAHLMPMIAPFDGYVEAPGRVSSTCLVTADRNHYSVPCELAGKLISKRFYPECIEFVFDEVIVASHPRLFEREQTCYDWRHYLPLLERKPGALRNGAPFAEMPTALLRLQRLLLRRDGGDRVMSQVLTMVPKVGLEPVLVAVELVLDSGMVSIEHVLNVIARLNQAPLPESVETSLELKALPLADTRRYDSLRERQEADHA</sequence>
<dbReference type="Pfam" id="PF22483">
    <property type="entry name" value="Mu-transpos_C_2"/>
    <property type="match status" value="1"/>
</dbReference>
<evidence type="ECO:0000259" key="1">
    <source>
        <dbReference type="Pfam" id="PF22483"/>
    </source>
</evidence>
<protein>
    <submittedName>
        <fullName evidence="2">Mobile element protein</fullName>
    </submittedName>
</protein>
<dbReference type="EMBL" id="CP018839">
    <property type="protein sequence ID" value="APR05877.1"/>
    <property type="molecule type" value="Genomic_DNA"/>
</dbReference>
<dbReference type="KEGG" id="tcl:Tchl_3064"/>